<dbReference type="PANTHER" id="PTHR43316:SF3">
    <property type="entry name" value="HALOACID DEHALOGENASE, TYPE II (AFU_ORTHOLOGUE AFUA_2G07750)-RELATED"/>
    <property type="match status" value="1"/>
</dbReference>
<evidence type="ECO:0000313" key="2">
    <source>
        <dbReference type="EMBL" id="MBM3114374.1"/>
    </source>
</evidence>
<evidence type="ECO:0000256" key="1">
    <source>
        <dbReference type="ARBA" id="ARBA00022801"/>
    </source>
</evidence>
<evidence type="ECO:0000313" key="3">
    <source>
        <dbReference type="Proteomes" id="UP000809431"/>
    </source>
</evidence>
<dbReference type="GO" id="GO:0016787">
    <property type="term" value="F:hydrolase activity"/>
    <property type="evidence" value="ECO:0007669"/>
    <property type="project" value="UniProtKB-KW"/>
</dbReference>
<dbReference type="Proteomes" id="UP000809431">
    <property type="component" value="Unassembled WGS sequence"/>
</dbReference>
<dbReference type="SUPFAM" id="SSF56784">
    <property type="entry name" value="HAD-like"/>
    <property type="match status" value="1"/>
</dbReference>
<comment type="caution">
    <text evidence="2">The sequence shown here is derived from an EMBL/GenBank/DDBJ whole genome shotgun (WGS) entry which is preliminary data.</text>
</comment>
<dbReference type="EMBL" id="JAESND010000001">
    <property type="protein sequence ID" value="MBM3114374.1"/>
    <property type="molecule type" value="Genomic_DNA"/>
</dbReference>
<protein>
    <submittedName>
        <fullName evidence="2">HAD family hydrolase</fullName>
    </submittedName>
</protein>
<reference evidence="2 3" key="1">
    <citation type="submission" date="2021-01" db="EMBL/GenBank/DDBJ databases">
        <title>Draft Genome Sequence and Polyhydroxyalkanoate Biosynthetic Potential of Jeongeupia naejangsanensis Type Strain DSM 24253.</title>
        <authorList>
            <person name="Turrini P."/>
            <person name="Artuso I."/>
            <person name="Lugli G.A."/>
            <person name="Frangipani E."/>
            <person name="Ventura M."/>
            <person name="Visca P."/>
        </authorList>
    </citation>
    <scope>NUCLEOTIDE SEQUENCE [LARGE SCALE GENOMIC DNA]</scope>
    <source>
        <strain evidence="2 3">DSM 24253</strain>
    </source>
</reference>
<dbReference type="Pfam" id="PF00702">
    <property type="entry name" value="Hydrolase"/>
    <property type="match status" value="1"/>
</dbReference>
<keyword evidence="3" id="KW-1185">Reference proteome</keyword>
<dbReference type="InterPro" id="IPR036412">
    <property type="entry name" value="HAD-like_sf"/>
</dbReference>
<sequence length="167" mass="18050">MPDRNPLPRAILFDWGGTLMEDDSTSTVAAAGSPDIRRVPGALEALIACRPHATICVATNAMVSNDAEVWDALSLAGLAGGVSHVFSRQSLGFGKQDERFWLHVQATLGLMPQHMLMIGDDFDGDVAAPARAGLNALWLNRETQERRVGTGYDTLFSLTELPDRLFG</sequence>
<dbReference type="PANTHER" id="PTHR43316">
    <property type="entry name" value="HYDROLASE, HALOACID DELAHOGENASE-RELATED"/>
    <property type="match status" value="1"/>
</dbReference>
<dbReference type="InterPro" id="IPR051540">
    <property type="entry name" value="S-2-haloacid_dehalogenase"/>
</dbReference>
<accession>A0ABS2BFI8</accession>
<name>A0ABS2BFI8_9NEIS</name>
<keyword evidence="1 2" id="KW-0378">Hydrolase</keyword>
<dbReference type="RefSeq" id="WP_203536070.1">
    <property type="nucleotide sequence ID" value="NZ_JAESND010000001.1"/>
</dbReference>
<organism evidence="2 3">
    <name type="scientific">Jeongeupia naejangsanensis</name>
    <dbReference type="NCBI Taxonomy" id="613195"/>
    <lineage>
        <taxon>Bacteria</taxon>
        <taxon>Pseudomonadati</taxon>
        <taxon>Pseudomonadota</taxon>
        <taxon>Betaproteobacteria</taxon>
        <taxon>Neisseriales</taxon>
        <taxon>Chitinibacteraceae</taxon>
        <taxon>Jeongeupia</taxon>
    </lineage>
</organism>
<dbReference type="Gene3D" id="3.40.50.1000">
    <property type="entry name" value="HAD superfamily/HAD-like"/>
    <property type="match status" value="1"/>
</dbReference>
<proteinExistence type="predicted"/>
<gene>
    <name evidence="2" type="ORF">JMJ54_00915</name>
</gene>
<dbReference type="InterPro" id="IPR023214">
    <property type="entry name" value="HAD_sf"/>
</dbReference>